<dbReference type="AlphaFoldDB" id="A0A7M7T024"/>
<evidence type="ECO:0000313" key="1">
    <source>
        <dbReference type="EnsemblMetazoa" id="XP_030843976"/>
    </source>
</evidence>
<dbReference type="Proteomes" id="UP000007110">
    <property type="component" value="Unassembled WGS sequence"/>
</dbReference>
<name>A0A7M7T024_STRPU</name>
<dbReference type="GO" id="GO:0005042">
    <property type="term" value="F:netrin receptor activity"/>
    <property type="evidence" value="ECO:0007669"/>
    <property type="project" value="InterPro"/>
</dbReference>
<dbReference type="KEGG" id="spu:115925004"/>
<keyword evidence="2" id="KW-1185">Reference proteome</keyword>
<accession>A0A7M7T024</accession>
<dbReference type="InterPro" id="IPR037936">
    <property type="entry name" value="UNC5A-D"/>
</dbReference>
<dbReference type="GO" id="GO:0016020">
    <property type="term" value="C:membrane"/>
    <property type="evidence" value="ECO:0007669"/>
    <property type="project" value="InterPro"/>
</dbReference>
<reference evidence="2" key="1">
    <citation type="submission" date="2015-02" db="EMBL/GenBank/DDBJ databases">
        <title>Genome sequencing for Strongylocentrotus purpuratus.</title>
        <authorList>
            <person name="Murali S."/>
            <person name="Liu Y."/>
            <person name="Vee V."/>
            <person name="English A."/>
            <person name="Wang M."/>
            <person name="Skinner E."/>
            <person name="Han Y."/>
            <person name="Muzny D.M."/>
            <person name="Worley K.C."/>
            <person name="Gibbs R.A."/>
        </authorList>
    </citation>
    <scope>NUCLEOTIDE SEQUENCE</scope>
</reference>
<evidence type="ECO:0000313" key="2">
    <source>
        <dbReference type="Proteomes" id="UP000007110"/>
    </source>
</evidence>
<dbReference type="PANTHER" id="PTHR12582">
    <property type="entry name" value="NETRIN RECEPTOR UNC5"/>
    <property type="match status" value="1"/>
</dbReference>
<protein>
    <submittedName>
        <fullName evidence="1">Uncharacterized protein</fullName>
    </submittedName>
</protein>
<organism evidence="1 2">
    <name type="scientific">Strongylocentrotus purpuratus</name>
    <name type="common">Purple sea urchin</name>
    <dbReference type="NCBI Taxonomy" id="7668"/>
    <lineage>
        <taxon>Eukaryota</taxon>
        <taxon>Metazoa</taxon>
        <taxon>Echinodermata</taxon>
        <taxon>Eleutherozoa</taxon>
        <taxon>Echinozoa</taxon>
        <taxon>Echinoidea</taxon>
        <taxon>Euechinoidea</taxon>
        <taxon>Echinacea</taxon>
        <taxon>Camarodonta</taxon>
        <taxon>Echinidea</taxon>
        <taxon>Strongylocentrotidae</taxon>
        <taxon>Strongylocentrotus</taxon>
    </lineage>
</organism>
<dbReference type="InParanoid" id="A0A7M7T024"/>
<reference evidence="1" key="2">
    <citation type="submission" date="2021-01" db="UniProtKB">
        <authorList>
            <consortium name="EnsemblMetazoa"/>
        </authorList>
    </citation>
    <scope>IDENTIFICATION</scope>
</reference>
<dbReference type="RefSeq" id="XP_030843976.1">
    <property type="nucleotide sequence ID" value="XM_030988116.1"/>
</dbReference>
<dbReference type="EnsemblMetazoa" id="XM_030988116">
    <property type="protein sequence ID" value="XP_030843976"/>
    <property type="gene ID" value="LOC115925004"/>
</dbReference>
<proteinExistence type="predicted"/>
<sequence>MRSSSSPDEPPYCRMYKGHLELYIGHGADWWVLIPLEQQVIRQQLMCTSYIPKNVERGKEIEVHLQVHADVPGIDAEVLLDEKHQSYRKAHRSVPFSIISDSGDVRVERDCEGKMAETKLLSLKEIHNRMRHKVVLKVPPREEDTAFNVITITLTQSGKLEVSRSMSFVIIYEGGRDLEMNDRQTDHVRGTSKESLY</sequence>
<dbReference type="GeneID" id="115925004"/>
<dbReference type="PANTHER" id="PTHR12582:SF41">
    <property type="entry name" value="UNC5C-LIKE PROTEIN"/>
    <property type="match status" value="1"/>
</dbReference>